<dbReference type="STRING" id="121290.APY04_0597"/>
<proteinExistence type="inferred from homology"/>
<keyword evidence="7 9" id="KW-0460">Magnesium</keyword>
<dbReference type="EC" id="3.1.3.11" evidence="9"/>
<evidence type="ECO:0000256" key="1">
    <source>
        <dbReference type="ARBA" id="ARBA00001273"/>
    </source>
</evidence>
<dbReference type="GO" id="GO:0005829">
    <property type="term" value="C:cytosol"/>
    <property type="evidence" value="ECO:0007669"/>
    <property type="project" value="TreeGrafter"/>
</dbReference>
<comment type="caution">
    <text evidence="9">Lacks conserved residue(s) required for the propagation of feature annotation.</text>
</comment>
<keyword evidence="4 9" id="KW-0963">Cytoplasm</keyword>
<comment type="cofactor">
    <cofactor evidence="9">
        <name>Mg(2+)</name>
        <dbReference type="ChEBI" id="CHEBI:18420"/>
    </cofactor>
    <text evidence="9">Binds 2 magnesium ions per subunit.</text>
</comment>
<feature type="binding site" evidence="9">
    <location>
        <position position="109"/>
    </location>
    <ligand>
        <name>Mg(2+)</name>
        <dbReference type="ChEBI" id="CHEBI:18420"/>
        <label>1</label>
    </ligand>
</feature>
<evidence type="ECO:0000256" key="4">
    <source>
        <dbReference type="ARBA" id="ARBA00022490"/>
    </source>
</evidence>
<feature type="binding site" evidence="9">
    <location>
        <position position="90"/>
    </location>
    <ligand>
        <name>Mg(2+)</name>
        <dbReference type="ChEBI" id="CHEBI:18420"/>
        <label>1</label>
    </ligand>
</feature>
<keyword evidence="5 9" id="KW-0479">Metal-binding</keyword>
<comment type="subunit">
    <text evidence="9">Homotetramer.</text>
</comment>
<comment type="catalytic activity">
    <reaction evidence="1 9">
        <text>beta-D-fructose 1,6-bisphosphate + H2O = beta-D-fructose 6-phosphate + phosphate</text>
        <dbReference type="Rhea" id="RHEA:11064"/>
        <dbReference type="ChEBI" id="CHEBI:15377"/>
        <dbReference type="ChEBI" id="CHEBI:32966"/>
        <dbReference type="ChEBI" id="CHEBI:43474"/>
        <dbReference type="ChEBI" id="CHEBI:57634"/>
        <dbReference type="EC" id="3.1.3.11"/>
    </reaction>
</comment>
<dbReference type="CDD" id="cd00354">
    <property type="entry name" value="FBPase"/>
    <property type="match status" value="1"/>
</dbReference>
<dbReference type="PANTHER" id="PTHR11556:SF35">
    <property type="entry name" value="SEDOHEPTULOSE-1,7-BISPHOSPHATASE, CHLOROPLASTIC"/>
    <property type="match status" value="1"/>
</dbReference>
<dbReference type="InterPro" id="IPR033391">
    <property type="entry name" value="FBPase_N"/>
</dbReference>
<name>A0A120CXG4_HYPSL</name>
<keyword evidence="14" id="KW-1185">Reference proteome</keyword>
<dbReference type="InterPro" id="IPR020548">
    <property type="entry name" value="Fructose_bisphosphatase_AS"/>
</dbReference>
<accession>A0A120CXG4</accession>
<evidence type="ECO:0000259" key="12">
    <source>
        <dbReference type="Pfam" id="PF18913"/>
    </source>
</evidence>
<dbReference type="GO" id="GO:0000287">
    <property type="term" value="F:magnesium ion binding"/>
    <property type="evidence" value="ECO:0007669"/>
    <property type="project" value="UniProtKB-UniRule"/>
</dbReference>
<evidence type="ECO:0000256" key="2">
    <source>
        <dbReference type="ARBA" id="ARBA00005215"/>
    </source>
</evidence>
<dbReference type="InterPro" id="IPR028343">
    <property type="entry name" value="FBPtase"/>
</dbReference>
<dbReference type="InterPro" id="IPR000146">
    <property type="entry name" value="FBPase_class-1"/>
</dbReference>
<dbReference type="GO" id="GO:0006094">
    <property type="term" value="P:gluconeogenesis"/>
    <property type="evidence" value="ECO:0007669"/>
    <property type="project" value="UniProtKB-UniRule"/>
</dbReference>
<feature type="binding site" evidence="9">
    <location>
        <position position="112"/>
    </location>
    <ligand>
        <name>Mg(2+)</name>
        <dbReference type="ChEBI" id="CHEBI:18420"/>
        <label>2</label>
    </ligand>
</feature>
<organism evidence="13 14">
    <name type="scientific">Hyphomicrobium sulfonivorans</name>
    <dbReference type="NCBI Taxonomy" id="121290"/>
    <lineage>
        <taxon>Bacteria</taxon>
        <taxon>Pseudomonadati</taxon>
        <taxon>Pseudomonadota</taxon>
        <taxon>Alphaproteobacteria</taxon>
        <taxon>Hyphomicrobiales</taxon>
        <taxon>Hyphomicrobiaceae</taxon>
        <taxon>Hyphomicrobium</taxon>
    </lineage>
</organism>
<evidence type="ECO:0000256" key="10">
    <source>
        <dbReference type="RuleBase" id="RU000508"/>
    </source>
</evidence>
<dbReference type="EMBL" id="LMTR01000027">
    <property type="protein sequence ID" value="KWT70935.1"/>
    <property type="molecule type" value="Genomic_DNA"/>
</dbReference>
<feature type="domain" description="Fructose-1-6-bisphosphatase class I N-terminal" evidence="11">
    <location>
        <begin position="61"/>
        <end position="188"/>
    </location>
</feature>
<comment type="similarity">
    <text evidence="3 9 10">Belongs to the FBPase class 1 family.</text>
</comment>
<feature type="binding site" evidence="9">
    <location>
        <position position="202"/>
    </location>
    <ligand>
        <name>substrate</name>
    </ligand>
</feature>
<keyword evidence="6 9" id="KW-0378">Hydrolase</keyword>
<dbReference type="PRINTS" id="PR00115">
    <property type="entry name" value="F16BPHPHTASE"/>
</dbReference>
<evidence type="ECO:0000256" key="5">
    <source>
        <dbReference type="ARBA" id="ARBA00022723"/>
    </source>
</evidence>
<dbReference type="PANTHER" id="PTHR11556">
    <property type="entry name" value="FRUCTOSE-1,6-BISPHOSPHATASE-RELATED"/>
    <property type="match status" value="1"/>
</dbReference>
<dbReference type="GO" id="GO:0006002">
    <property type="term" value="P:fructose 6-phosphate metabolic process"/>
    <property type="evidence" value="ECO:0007669"/>
    <property type="project" value="TreeGrafter"/>
</dbReference>
<feature type="binding site" evidence="9">
    <location>
        <begin position="112"/>
        <end position="115"/>
    </location>
    <ligand>
        <name>substrate</name>
    </ligand>
</feature>
<comment type="pathway">
    <text evidence="2">Carbohydrate biosynthesis; Calvin cycle.</text>
</comment>
<dbReference type="FunFam" id="3.40.190.80:FF:000011">
    <property type="entry name" value="Fructose-1,6-bisphosphatase class 1"/>
    <property type="match status" value="1"/>
</dbReference>
<dbReference type="Proteomes" id="UP000059074">
    <property type="component" value="Unassembled WGS sequence"/>
</dbReference>
<feature type="domain" description="Fructose-1-6-bisphosphatase class 1 C-terminal" evidence="12">
    <location>
        <begin position="193"/>
        <end position="325"/>
    </location>
</feature>
<evidence type="ECO:0000313" key="13">
    <source>
        <dbReference type="EMBL" id="KWT70935.1"/>
    </source>
</evidence>
<dbReference type="Pfam" id="PF00316">
    <property type="entry name" value="FBPase"/>
    <property type="match status" value="1"/>
</dbReference>
<dbReference type="PIRSF" id="PIRSF500210">
    <property type="entry name" value="FBPtase"/>
    <property type="match status" value="1"/>
</dbReference>
<dbReference type="GO" id="GO:0005986">
    <property type="term" value="P:sucrose biosynthetic process"/>
    <property type="evidence" value="ECO:0007669"/>
    <property type="project" value="TreeGrafter"/>
</dbReference>
<dbReference type="AlphaFoldDB" id="A0A120CXG4"/>
<dbReference type="SUPFAM" id="SSF56655">
    <property type="entry name" value="Carbohydrate phosphatase"/>
    <property type="match status" value="1"/>
</dbReference>
<dbReference type="HAMAP" id="MF_01855">
    <property type="entry name" value="FBPase_class1"/>
    <property type="match status" value="1"/>
</dbReference>
<feature type="binding site" evidence="9">
    <location>
        <position position="111"/>
    </location>
    <ligand>
        <name>Mg(2+)</name>
        <dbReference type="ChEBI" id="CHEBI:18420"/>
        <label>1</label>
    </ligand>
</feature>
<dbReference type="Pfam" id="PF18913">
    <property type="entry name" value="FBPase_C"/>
    <property type="match status" value="1"/>
</dbReference>
<dbReference type="PATRIC" id="fig|121290.4.peg.1069"/>
<dbReference type="RefSeq" id="WP_068459516.1">
    <property type="nucleotide sequence ID" value="NZ_LMTR01000027.1"/>
</dbReference>
<feature type="binding site" evidence="9">
    <location>
        <position position="109"/>
    </location>
    <ligand>
        <name>Mg(2+)</name>
        <dbReference type="ChEBI" id="CHEBI:18420"/>
        <label>2</label>
    </ligand>
</feature>
<evidence type="ECO:0000256" key="7">
    <source>
        <dbReference type="ARBA" id="ARBA00022842"/>
    </source>
</evidence>
<evidence type="ECO:0000256" key="8">
    <source>
        <dbReference type="ARBA" id="ARBA00023277"/>
    </source>
</evidence>
<dbReference type="PIRSF" id="PIRSF000904">
    <property type="entry name" value="FBPtase_SBPase"/>
    <property type="match status" value="1"/>
</dbReference>
<evidence type="ECO:0000256" key="3">
    <source>
        <dbReference type="ARBA" id="ARBA00010941"/>
    </source>
</evidence>
<dbReference type="OrthoDB" id="9806756at2"/>
<dbReference type="GO" id="GO:0030388">
    <property type="term" value="P:fructose 1,6-bisphosphate metabolic process"/>
    <property type="evidence" value="ECO:0007669"/>
    <property type="project" value="TreeGrafter"/>
</dbReference>
<dbReference type="NCBIfam" id="NF006780">
    <property type="entry name" value="PRK09293.1-4"/>
    <property type="match status" value="1"/>
</dbReference>
<dbReference type="GO" id="GO:0006000">
    <property type="term" value="P:fructose metabolic process"/>
    <property type="evidence" value="ECO:0007669"/>
    <property type="project" value="TreeGrafter"/>
</dbReference>
<feature type="binding site" evidence="9">
    <location>
        <begin position="254"/>
        <end position="256"/>
    </location>
    <ligand>
        <name>substrate</name>
    </ligand>
</feature>
<evidence type="ECO:0000256" key="9">
    <source>
        <dbReference type="HAMAP-Rule" id="MF_01855"/>
    </source>
</evidence>
<evidence type="ECO:0000256" key="6">
    <source>
        <dbReference type="ARBA" id="ARBA00022801"/>
    </source>
</evidence>
<feature type="binding site" evidence="9">
    <location>
        <position position="274"/>
    </location>
    <ligand>
        <name>Mg(2+)</name>
        <dbReference type="ChEBI" id="CHEBI:18420"/>
        <label>2</label>
    </ligand>
</feature>
<dbReference type="Gene3D" id="3.30.540.10">
    <property type="entry name" value="Fructose-1,6-Bisphosphatase, subunit A, domain 1"/>
    <property type="match status" value="1"/>
</dbReference>
<dbReference type="Gene3D" id="3.40.190.80">
    <property type="match status" value="1"/>
</dbReference>
<reference evidence="13 14" key="1">
    <citation type="submission" date="2015-10" db="EMBL/GenBank/DDBJ databases">
        <title>Transcriptomic analysis of a linuron degrading triple-species bacterial consortium.</title>
        <authorList>
            <person name="Albers P."/>
        </authorList>
    </citation>
    <scope>NUCLEOTIDE SEQUENCE [LARGE SCALE GENOMIC DNA]</scope>
    <source>
        <strain evidence="13 14">WDL6</strain>
    </source>
</reference>
<keyword evidence="8 9" id="KW-0119">Carbohydrate metabolism</keyword>
<protein>
    <recommendedName>
        <fullName evidence="9">Fructose-1,6-bisphosphatase class 1</fullName>
        <shortName evidence="9">FBPase class 1</shortName>
        <ecNumber evidence="9">3.1.3.11</ecNumber>
    </recommendedName>
    <alternativeName>
        <fullName evidence="9">D-fructose-1,6-bisphosphate 1-phosphohydrolase class 1</fullName>
    </alternativeName>
</protein>
<comment type="subcellular location">
    <subcellularLocation>
        <location evidence="9">Cytoplasm</location>
    </subcellularLocation>
</comment>
<dbReference type="NCBIfam" id="NF006779">
    <property type="entry name" value="PRK09293.1-3"/>
    <property type="match status" value="1"/>
</dbReference>
<comment type="caution">
    <text evidence="13">The sequence shown here is derived from an EMBL/GenBank/DDBJ whole genome shotgun (WGS) entry which is preliminary data.</text>
</comment>
<evidence type="ECO:0000259" key="11">
    <source>
        <dbReference type="Pfam" id="PF00316"/>
    </source>
</evidence>
<dbReference type="InterPro" id="IPR044015">
    <property type="entry name" value="FBPase_C_dom"/>
</dbReference>
<gene>
    <name evidence="9" type="primary">fbp</name>
    <name evidence="13" type="ORF">APY04_0597</name>
</gene>
<dbReference type="GO" id="GO:0042132">
    <property type="term" value="F:fructose 1,6-bisphosphate 1-phosphatase activity"/>
    <property type="evidence" value="ECO:0007669"/>
    <property type="project" value="UniProtKB-UniRule"/>
</dbReference>
<sequence length="346" mass="37834">MEQPLTLAAYFSGWAGSRPARLAIAATMEALASAAVELSDLLALGALAGPMGRLTGRKGDVDEQKEIDLVANNLLIDVLRKAPVAALASEEMEAPLLLDAKAPLLVAVDPLDGSSNIDANASIGTIFTVLPALEHNEEPSAFLQRGVNQLAGGFFLYGPQTVLVSTVGAGTQIFTLDRRSGTFLLTHPKVELPLRTSEYAVNDSNTRHWDDPVRTYIDDCRRGKEGPRGRDFNMRWTGSPVADFYRILSRGGIYLYPGDKRREFRNGRLRLIYEASPLAWVVEQAGGAASTGRERLLEVSPKSLHQRIPLIAGSRKEVEHAARLHDGLQIRGERSPLFSRRGLLRF</sequence>
<dbReference type="PROSITE" id="PS00124">
    <property type="entry name" value="FBPASE"/>
    <property type="match status" value="1"/>
</dbReference>
<evidence type="ECO:0000313" key="14">
    <source>
        <dbReference type="Proteomes" id="UP000059074"/>
    </source>
</evidence>